<comment type="similarity">
    <text evidence="1 6 7 8">Belongs to the TRAFAC class TrmE-Era-EngA-EngB-Septin-like GTPase superfamily. Era GTPase family.</text>
</comment>
<keyword evidence="6" id="KW-1003">Cell membrane</keyword>
<evidence type="ECO:0000256" key="2">
    <source>
        <dbReference type="ARBA" id="ARBA00020484"/>
    </source>
</evidence>
<comment type="function">
    <text evidence="6">An essential GTPase that binds both GDP and GTP, with rapid nucleotide exchange. Plays a role in 16S rRNA processing and 30S ribosomal subunit biogenesis and possibly also in cell cycle regulation and energy metabolism.</text>
</comment>
<dbReference type="GO" id="GO:0005525">
    <property type="term" value="F:GTP binding"/>
    <property type="evidence" value="ECO:0007669"/>
    <property type="project" value="UniProtKB-UniRule"/>
</dbReference>
<dbReference type="InterPro" id="IPR030388">
    <property type="entry name" value="G_ERA_dom"/>
</dbReference>
<feature type="binding site" evidence="6">
    <location>
        <begin position="59"/>
        <end position="63"/>
    </location>
    <ligand>
        <name>GTP</name>
        <dbReference type="ChEBI" id="CHEBI:37565"/>
    </ligand>
</feature>
<feature type="region of interest" description="G3" evidence="7">
    <location>
        <begin position="59"/>
        <end position="62"/>
    </location>
</feature>
<keyword evidence="6" id="KW-0472">Membrane</keyword>
<dbReference type="FunFam" id="3.30.300.20:FF:000003">
    <property type="entry name" value="GTPase Era"/>
    <property type="match status" value="1"/>
</dbReference>
<dbReference type="InterPro" id="IPR004044">
    <property type="entry name" value="KH_dom_type_2"/>
</dbReference>
<keyword evidence="12" id="KW-1185">Reference proteome</keyword>
<keyword evidence="5 6" id="KW-0342">GTP-binding</keyword>
<organism evidence="11 12">
    <name type="scientific">Alteracholeplasma palmae (strain ATCC 49389 / J233)</name>
    <name type="common">Acholeplasma palmae</name>
    <dbReference type="NCBI Taxonomy" id="1318466"/>
    <lineage>
        <taxon>Bacteria</taxon>
        <taxon>Bacillati</taxon>
        <taxon>Mycoplasmatota</taxon>
        <taxon>Mollicutes</taxon>
        <taxon>Acholeplasmatales</taxon>
        <taxon>Acholeplasmataceae</taxon>
        <taxon>Acholeplasma</taxon>
    </lineage>
</organism>
<feature type="region of interest" description="G4" evidence="7">
    <location>
        <begin position="119"/>
        <end position="122"/>
    </location>
</feature>
<dbReference type="PANTHER" id="PTHR42698">
    <property type="entry name" value="GTPASE ERA"/>
    <property type="match status" value="1"/>
</dbReference>
<reference evidence="11 12" key="1">
    <citation type="journal article" date="2013" name="J. Mol. Microbiol. Biotechnol.">
        <title>Analysis of the Complete Genomes of Acholeplasma brassicae , A. palmae and A. laidlawii and Their Comparison to the Obligate Parasites from ' Candidatus Phytoplasma'.</title>
        <authorList>
            <person name="Kube M."/>
            <person name="Siewert C."/>
            <person name="Migdoll A.M."/>
            <person name="Duduk B."/>
            <person name="Holz S."/>
            <person name="Rabus R."/>
            <person name="Seemuller E."/>
            <person name="Mitrovic J."/>
            <person name="Muller I."/>
            <person name="Buttner C."/>
            <person name="Reinhardt R."/>
        </authorList>
    </citation>
    <scope>NUCLEOTIDE SEQUENCE [LARGE SCALE GENOMIC DNA]</scope>
    <source>
        <strain evidence="11 12">J233</strain>
    </source>
</reference>
<dbReference type="PRINTS" id="PR00326">
    <property type="entry name" value="GTP1OBG"/>
</dbReference>
<comment type="subunit">
    <text evidence="6">Monomer.</text>
</comment>
<evidence type="ECO:0000259" key="9">
    <source>
        <dbReference type="PROSITE" id="PS50823"/>
    </source>
</evidence>
<evidence type="ECO:0000256" key="1">
    <source>
        <dbReference type="ARBA" id="ARBA00007921"/>
    </source>
</evidence>
<dbReference type="GO" id="GO:0003924">
    <property type="term" value="F:GTPase activity"/>
    <property type="evidence" value="ECO:0007669"/>
    <property type="project" value="UniProtKB-UniRule"/>
</dbReference>
<dbReference type="InterPro" id="IPR006073">
    <property type="entry name" value="GTP-bd"/>
</dbReference>
<feature type="domain" description="KH type-2" evidence="9">
    <location>
        <begin position="201"/>
        <end position="279"/>
    </location>
</feature>
<dbReference type="SUPFAM" id="SSF52540">
    <property type="entry name" value="P-loop containing nucleoside triphosphate hydrolases"/>
    <property type="match status" value="1"/>
</dbReference>
<dbReference type="CDD" id="cd22534">
    <property type="entry name" value="KH-II_Era"/>
    <property type="match status" value="1"/>
</dbReference>
<comment type="subcellular location">
    <subcellularLocation>
        <location evidence="6">Cytoplasm</location>
    </subcellularLocation>
    <subcellularLocation>
        <location evidence="6">Cell membrane</location>
        <topology evidence="6">Peripheral membrane protein</topology>
    </subcellularLocation>
</comment>
<evidence type="ECO:0000256" key="8">
    <source>
        <dbReference type="RuleBase" id="RU003761"/>
    </source>
</evidence>
<dbReference type="InterPro" id="IPR015946">
    <property type="entry name" value="KH_dom-like_a/b"/>
</dbReference>
<feature type="binding site" evidence="6">
    <location>
        <begin position="12"/>
        <end position="19"/>
    </location>
    <ligand>
        <name>GTP</name>
        <dbReference type="ChEBI" id="CHEBI:37565"/>
    </ligand>
</feature>
<dbReference type="EMBL" id="FO681347">
    <property type="protein sequence ID" value="CCV64163.1"/>
    <property type="molecule type" value="Genomic_DNA"/>
</dbReference>
<feature type="region of interest" description="G2" evidence="7">
    <location>
        <begin position="38"/>
        <end position="42"/>
    </location>
</feature>
<dbReference type="InterPro" id="IPR027417">
    <property type="entry name" value="P-loop_NTPase"/>
</dbReference>
<evidence type="ECO:0000256" key="6">
    <source>
        <dbReference type="HAMAP-Rule" id="MF_00367"/>
    </source>
</evidence>
<dbReference type="GO" id="GO:0000028">
    <property type="term" value="P:ribosomal small subunit assembly"/>
    <property type="evidence" value="ECO:0007669"/>
    <property type="project" value="TreeGrafter"/>
</dbReference>
<dbReference type="CDD" id="cd04163">
    <property type="entry name" value="Era"/>
    <property type="match status" value="1"/>
</dbReference>
<evidence type="ECO:0000256" key="5">
    <source>
        <dbReference type="ARBA" id="ARBA00023134"/>
    </source>
</evidence>
<dbReference type="NCBIfam" id="NF000908">
    <property type="entry name" value="PRK00089.1"/>
    <property type="match status" value="1"/>
</dbReference>
<proteinExistence type="inferred from homology"/>
<dbReference type="PROSITE" id="PS50823">
    <property type="entry name" value="KH_TYPE_2"/>
    <property type="match status" value="1"/>
</dbReference>
<dbReference type="AlphaFoldDB" id="U4KKM3"/>
<dbReference type="NCBIfam" id="TIGR00436">
    <property type="entry name" value="era"/>
    <property type="match status" value="1"/>
</dbReference>
<dbReference type="InterPro" id="IPR005225">
    <property type="entry name" value="Small_GTP-bd"/>
</dbReference>
<keyword evidence="4 6" id="KW-0694">RNA-binding</keyword>
<dbReference type="Pfam" id="PF07650">
    <property type="entry name" value="KH_2"/>
    <property type="match status" value="1"/>
</dbReference>
<dbReference type="InterPro" id="IPR005662">
    <property type="entry name" value="GTPase_Era-like"/>
</dbReference>
<dbReference type="NCBIfam" id="TIGR00231">
    <property type="entry name" value="small_GTP"/>
    <property type="match status" value="1"/>
</dbReference>
<keyword evidence="6" id="KW-0963">Cytoplasm</keyword>
<dbReference type="GO" id="GO:0005829">
    <property type="term" value="C:cytosol"/>
    <property type="evidence" value="ECO:0007669"/>
    <property type="project" value="TreeGrafter"/>
</dbReference>
<name>U4KKM3_ALTPJ</name>
<dbReference type="PROSITE" id="PS51713">
    <property type="entry name" value="G_ERA"/>
    <property type="match status" value="1"/>
</dbReference>
<dbReference type="Pfam" id="PF01926">
    <property type="entry name" value="MMR_HSR1"/>
    <property type="match status" value="1"/>
</dbReference>
<dbReference type="PANTHER" id="PTHR42698:SF1">
    <property type="entry name" value="GTPASE ERA, MITOCHONDRIAL"/>
    <property type="match status" value="1"/>
</dbReference>
<dbReference type="GO" id="GO:0070181">
    <property type="term" value="F:small ribosomal subunit rRNA binding"/>
    <property type="evidence" value="ECO:0007669"/>
    <property type="project" value="UniProtKB-UniRule"/>
</dbReference>
<keyword evidence="6" id="KW-0699">rRNA-binding</keyword>
<keyword evidence="3 6" id="KW-0547">Nucleotide-binding</keyword>
<keyword evidence="6" id="KW-0690">Ribosome biogenesis</keyword>
<dbReference type="OrthoDB" id="9805918at2"/>
<dbReference type="KEGG" id="apal:BN85405860"/>
<dbReference type="FunFam" id="3.40.50.300:FF:000094">
    <property type="entry name" value="GTPase Era"/>
    <property type="match status" value="1"/>
</dbReference>
<feature type="domain" description="Era-type G" evidence="10">
    <location>
        <begin position="4"/>
        <end position="170"/>
    </location>
</feature>
<accession>U4KKM3</accession>
<protein>
    <recommendedName>
        <fullName evidence="2 6">GTPase Era</fullName>
    </recommendedName>
</protein>
<evidence type="ECO:0000256" key="4">
    <source>
        <dbReference type="ARBA" id="ARBA00022884"/>
    </source>
</evidence>
<evidence type="ECO:0000259" key="10">
    <source>
        <dbReference type="PROSITE" id="PS51713"/>
    </source>
</evidence>
<dbReference type="Gene3D" id="3.30.300.20">
    <property type="match status" value="1"/>
</dbReference>
<dbReference type="RefSeq" id="WP_026657916.1">
    <property type="nucleotide sequence ID" value="NC_022538.1"/>
</dbReference>
<dbReference type="InterPro" id="IPR009019">
    <property type="entry name" value="KH_sf_prok-type"/>
</dbReference>
<evidence type="ECO:0000256" key="3">
    <source>
        <dbReference type="ARBA" id="ARBA00022741"/>
    </source>
</evidence>
<evidence type="ECO:0000313" key="11">
    <source>
        <dbReference type="EMBL" id="CCV64163.1"/>
    </source>
</evidence>
<gene>
    <name evidence="6 11" type="primary">era</name>
    <name evidence="11" type="ORF">BN85405860</name>
</gene>
<dbReference type="GO" id="GO:0043024">
    <property type="term" value="F:ribosomal small subunit binding"/>
    <property type="evidence" value="ECO:0007669"/>
    <property type="project" value="TreeGrafter"/>
</dbReference>
<feature type="region of interest" description="G1" evidence="7">
    <location>
        <begin position="12"/>
        <end position="19"/>
    </location>
</feature>
<dbReference type="SUPFAM" id="SSF54814">
    <property type="entry name" value="Prokaryotic type KH domain (KH-domain type II)"/>
    <property type="match status" value="1"/>
</dbReference>
<dbReference type="HOGENOM" id="CLU_038009_1_0_14"/>
<evidence type="ECO:0000313" key="12">
    <source>
        <dbReference type="Proteomes" id="UP000032740"/>
    </source>
</evidence>
<dbReference type="Proteomes" id="UP000032740">
    <property type="component" value="Chromosome"/>
</dbReference>
<sequence>MSYRSGFITIAGRPNVGKSTLLNALMGQKIAITSPKPQTTRSRITGIINDEAYQMIFVDTPGMHEGKHLLGKTIDKLAVNSIQGVDVVLFVTDRHLGKSETKILNYFKAISTPVILVINKIDLLKSKIQTDEIILSYINAYPFKEVVPISAASVTNLDHLKEAIYKYLPEGPQYYPEEMVTDQTDNTLMAEIIREKILYHAQEEVPHSVAVVIESITPNEEYNTVDVTAIIIVERSTQKQILIGSKGEKIKKIGTAARRDINKTLDTKIHLSLWIKVKKDWRNNPNELKRYGYQDE</sequence>
<dbReference type="STRING" id="1318466.BN85405860"/>
<evidence type="ECO:0000256" key="7">
    <source>
        <dbReference type="PROSITE-ProRule" id="PRU01050"/>
    </source>
</evidence>
<dbReference type="GO" id="GO:0005886">
    <property type="term" value="C:plasma membrane"/>
    <property type="evidence" value="ECO:0007669"/>
    <property type="project" value="UniProtKB-SubCell"/>
</dbReference>
<feature type="binding site" evidence="6">
    <location>
        <begin position="119"/>
        <end position="122"/>
    </location>
    <ligand>
        <name>GTP</name>
        <dbReference type="ChEBI" id="CHEBI:37565"/>
    </ligand>
</feature>
<feature type="region of interest" description="G5" evidence="7">
    <location>
        <begin position="149"/>
        <end position="151"/>
    </location>
</feature>
<dbReference type="Gene3D" id="3.40.50.300">
    <property type="entry name" value="P-loop containing nucleotide triphosphate hydrolases"/>
    <property type="match status" value="1"/>
</dbReference>
<dbReference type="HAMAP" id="MF_00367">
    <property type="entry name" value="GTPase_Era"/>
    <property type="match status" value="1"/>
</dbReference>